<evidence type="ECO:0000313" key="3">
    <source>
        <dbReference type="Proteomes" id="UP000002320"/>
    </source>
</evidence>
<keyword evidence="3" id="KW-1185">Reference proteome</keyword>
<name>B0W2F0_CULQU</name>
<organism>
    <name type="scientific">Culex quinquefasciatus</name>
    <name type="common">Southern house mosquito</name>
    <name type="synonym">Culex pungens</name>
    <dbReference type="NCBI Taxonomy" id="7176"/>
    <lineage>
        <taxon>Eukaryota</taxon>
        <taxon>Metazoa</taxon>
        <taxon>Ecdysozoa</taxon>
        <taxon>Arthropoda</taxon>
        <taxon>Hexapoda</taxon>
        <taxon>Insecta</taxon>
        <taxon>Pterygota</taxon>
        <taxon>Neoptera</taxon>
        <taxon>Endopterygota</taxon>
        <taxon>Diptera</taxon>
        <taxon>Nematocera</taxon>
        <taxon>Culicoidea</taxon>
        <taxon>Culicidae</taxon>
        <taxon>Culicinae</taxon>
        <taxon>Culicini</taxon>
        <taxon>Culex</taxon>
        <taxon>Culex</taxon>
    </lineage>
</organism>
<reference evidence="2" key="2">
    <citation type="submission" date="2020-05" db="UniProtKB">
        <authorList>
            <consortium name="EnsemblMetazoa"/>
        </authorList>
    </citation>
    <scope>IDENTIFICATION</scope>
    <source>
        <strain evidence="2">JHB</strain>
    </source>
</reference>
<evidence type="ECO:0000313" key="1">
    <source>
        <dbReference type="EMBL" id="EDS28696.1"/>
    </source>
</evidence>
<accession>B0W2F0</accession>
<dbReference type="KEGG" id="cqu:CpipJ_CPIJ001184"/>
<dbReference type="Proteomes" id="UP000002320">
    <property type="component" value="Unassembled WGS sequence"/>
</dbReference>
<evidence type="ECO:0000313" key="2">
    <source>
        <dbReference type="EnsemblMetazoa" id="CPIJ001184-PA"/>
    </source>
</evidence>
<feature type="non-terminal residue" evidence="1">
    <location>
        <position position="1"/>
    </location>
</feature>
<reference evidence="1" key="1">
    <citation type="submission" date="2007-03" db="EMBL/GenBank/DDBJ databases">
        <title>Annotation of Culex pipiens quinquefasciatus.</title>
        <authorList>
            <consortium name="The Broad Institute Genome Sequencing Platform"/>
            <person name="Atkinson P.W."/>
            <person name="Hemingway J."/>
            <person name="Christensen B.M."/>
            <person name="Higgs S."/>
            <person name="Kodira C."/>
            <person name="Hannick L."/>
            <person name="Megy K."/>
            <person name="O'Leary S."/>
            <person name="Pearson M."/>
            <person name="Haas B.J."/>
            <person name="Mauceli E."/>
            <person name="Wortman J.R."/>
            <person name="Lee N.H."/>
            <person name="Guigo R."/>
            <person name="Stanke M."/>
            <person name="Alvarado L."/>
            <person name="Amedeo P."/>
            <person name="Antoine C.H."/>
            <person name="Arensburger P."/>
            <person name="Bidwell S.L."/>
            <person name="Crawford M."/>
            <person name="Camaro F."/>
            <person name="Devon K."/>
            <person name="Engels R."/>
            <person name="Hammond M."/>
            <person name="Howarth C."/>
            <person name="Koehrsen M."/>
            <person name="Lawson D."/>
            <person name="Montgomery P."/>
            <person name="Nene V."/>
            <person name="Nusbaum C."/>
            <person name="Puiu D."/>
            <person name="Romero-Severson J."/>
            <person name="Severson D.W."/>
            <person name="Shumway M."/>
            <person name="Sisk P."/>
            <person name="Stolte C."/>
            <person name="Zeng Q."/>
            <person name="Eisenstadt E."/>
            <person name="Fraser-Liggett C."/>
            <person name="Strausberg R."/>
            <person name="Galagan J."/>
            <person name="Birren B."/>
            <person name="Collins F.H."/>
        </authorList>
    </citation>
    <scope>NUCLEOTIDE SEQUENCE [LARGE SCALE GENOMIC DNA]</scope>
    <source>
        <strain evidence="1">JHB</strain>
    </source>
</reference>
<gene>
    <name evidence="2" type="primary">6032213</name>
    <name evidence="1" type="ORF">CpipJ_CPIJ001184</name>
</gene>
<proteinExistence type="predicted"/>
<dbReference type="EnsemblMetazoa" id="CPIJ001184-RA">
    <property type="protein sequence ID" value="CPIJ001184-PA"/>
    <property type="gene ID" value="CPIJ001184"/>
</dbReference>
<dbReference type="HOGENOM" id="CLU_3147431_0_0_1"/>
<dbReference type="VEuPathDB" id="VectorBase:CPIJ001184"/>
<protein>
    <submittedName>
        <fullName evidence="1 2">Uncharacterized protein</fullName>
    </submittedName>
</protein>
<dbReference type="AlphaFoldDB" id="B0W2F0"/>
<dbReference type="EMBL" id="DS231826">
    <property type="protein sequence ID" value="EDS28696.1"/>
    <property type="molecule type" value="Genomic_DNA"/>
</dbReference>
<sequence length="49" mass="5662">KASENVLKPSEKQRILFPSKAPIRGRFHRATLAAVPESKHNLRRQLKQK</sequence>
<dbReference type="InParanoid" id="B0W2F0"/>